<dbReference type="AlphaFoldDB" id="A0A0F8X192"/>
<dbReference type="GO" id="GO:0008270">
    <property type="term" value="F:zinc ion binding"/>
    <property type="evidence" value="ECO:0007669"/>
    <property type="project" value="InterPro"/>
</dbReference>
<sequence length="124" mass="14432">MKKIYSYNKGRNKLPKGNGVETVKKKLYLQHPYCSFCGEEFFSIRRLQLEHTIPVEIGGHLFEEGNVNLVCIKCHHKKTLIDKETIIIIKKMGYIIKGTDNSLVPLKTLRKLYLQISKEIKKNK</sequence>
<dbReference type="Gene3D" id="1.10.30.50">
    <property type="match status" value="1"/>
</dbReference>
<dbReference type="InterPro" id="IPR002711">
    <property type="entry name" value="HNH"/>
</dbReference>
<dbReference type="InterPro" id="IPR003615">
    <property type="entry name" value="HNH_nuc"/>
</dbReference>
<organism evidence="2">
    <name type="scientific">marine sediment metagenome</name>
    <dbReference type="NCBI Taxonomy" id="412755"/>
    <lineage>
        <taxon>unclassified sequences</taxon>
        <taxon>metagenomes</taxon>
        <taxon>ecological metagenomes</taxon>
    </lineage>
</organism>
<dbReference type="Pfam" id="PF01844">
    <property type="entry name" value="HNH"/>
    <property type="match status" value="1"/>
</dbReference>
<name>A0A0F8X192_9ZZZZ</name>
<reference evidence="2" key="1">
    <citation type="journal article" date="2015" name="Nature">
        <title>Complex archaea that bridge the gap between prokaryotes and eukaryotes.</title>
        <authorList>
            <person name="Spang A."/>
            <person name="Saw J.H."/>
            <person name="Jorgensen S.L."/>
            <person name="Zaremba-Niedzwiedzka K."/>
            <person name="Martijn J."/>
            <person name="Lind A.E."/>
            <person name="van Eijk R."/>
            <person name="Schleper C."/>
            <person name="Guy L."/>
            <person name="Ettema T.J."/>
        </authorList>
    </citation>
    <scope>NUCLEOTIDE SEQUENCE</scope>
</reference>
<comment type="caution">
    <text evidence="2">The sequence shown here is derived from an EMBL/GenBank/DDBJ whole genome shotgun (WGS) entry which is preliminary data.</text>
</comment>
<evidence type="ECO:0000259" key="1">
    <source>
        <dbReference type="Pfam" id="PF01844"/>
    </source>
</evidence>
<dbReference type="GO" id="GO:0003676">
    <property type="term" value="F:nucleic acid binding"/>
    <property type="evidence" value="ECO:0007669"/>
    <property type="project" value="InterPro"/>
</dbReference>
<dbReference type="CDD" id="cd00085">
    <property type="entry name" value="HNHc"/>
    <property type="match status" value="1"/>
</dbReference>
<accession>A0A0F8X192</accession>
<feature type="domain" description="HNH" evidence="1">
    <location>
        <begin position="34"/>
        <end position="79"/>
    </location>
</feature>
<gene>
    <name evidence="2" type="ORF">LCGC14_3083260</name>
</gene>
<feature type="non-terminal residue" evidence="2">
    <location>
        <position position="124"/>
    </location>
</feature>
<dbReference type="GO" id="GO:0004519">
    <property type="term" value="F:endonuclease activity"/>
    <property type="evidence" value="ECO:0007669"/>
    <property type="project" value="InterPro"/>
</dbReference>
<evidence type="ECO:0000313" key="2">
    <source>
        <dbReference type="EMBL" id="KKK54580.1"/>
    </source>
</evidence>
<proteinExistence type="predicted"/>
<dbReference type="EMBL" id="LAZR01065926">
    <property type="protein sequence ID" value="KKK54580.1"/>
    <property type="molecule type" value="Genomic_DNA"/>
</dbReference>
<protein>
    <recommendedName>
        <fullName evidence="1">HNH domain-containing protein</fullName>
    </recommendedName>
</protein>